<dbReference type="Proteomes" id="UP000182190">
    <property type="component" value="Unassembled WGS sequence"/>
</dbReference>
<feature type="transmembrane region" description="Helical" evidence="8">
    <location>
        <begin position="282"/>
        <end position="305"/>
    </location>
</feature>
<evidence type="ECO:0000256" key="2">
    <source>
        <dbReference type="ARBA" id="ARBA00022475"/>
    </source>
</evidence>
<evidence type="ECO:0008006" key="11">
    <source>
        <dbReference type="Google" id="ProtNLM"/>
    </source>
</evidence>
<proteinExistence type="predicted"/>
<sequence length="529" mass="60991">MKTSTTEITKTQSLTEGVAKPSYRPWIPIILILILSLGLRLYQIGTESLWVDENFSIRDAEQLRLGTRPLYYLLLRFWMIFGTNDTWLRLLSVPFSLGCVFLTYLVGLKVASRSVALIAAFMMAVSPLFVGYAQEIRMYSLSTFLTLWGTLALVNILEETTKYSFRPWILARGLALLTTPLNILILFVDLILLGWKFREQRHQFRRLGKGLILIGLFWLPFAYVLWKATPKFMSSWVANKPKPDILLIPSILTVFTAFWPVSDLPKMGELNFSLAAWGWNETVMLFYMGYTLLTVFLFTIGLFQAKNQIQKNVNPPKLVWVALWALLPSLVIIMISHLGSPIWRDRYLMFVAPYYLILLAVGFREVWHHYRVIALGIMAVYFVAVSGGLTHYYTTTYHDDWKGIAQLIEKNEKPGDVIGLYIVDWETHLTLPRYYKGSAPFHIMGREKLPRPPKETPVFVSKALDTLPPTDSRYWLVFYEPWGGGMEVVQSLINKRFEVLDMQMFPNSVNDDEYVFLVKPRSTSKEAIN</sequence>
<comment type="subcellular location">
    <subcellularLocation>
        <location evidence="1">Cell membrane</location>
        <topology evidence="1">Multi-pass membrane protein</topology>
    </subcellularLocation>
</comment>
<keyword evidence="5 8" id="KW-0812">Transmembrane</keyword>
<dbReference type="InterPro" id="IPR050297">
    <property type="entry name" value="LipidA_mod_glycosyltrf_83"/>
</dbReference>
<evidence type="ECO:0000256" key="1">
    <source>
        <dbReference type="ARBA" id="ARBA00004651"/>
    </source>
</evidence>
<evidence type="ECO:0000256" key="7">
    <source>
        <dbReference type="ARBA" id="ARBA00023136"/>
    </source>
</evidence>
<keyword evidence="2" id="KW-1003">Cell membrane</keyword>
<feature type="transmembrane region" description="Helical" evidence="8">
    <location>
        <begin position="169"/>
        <end position="195"/>
    </location>
</feature>
<dbReference type="RefSeq" id="WP_083617871.1">
    <property type="nucleotide sequence ID" value="NZ_LR735002.1"/>
</dbReference>
<protein>
    <recommendedName>
        <fullName evidence="11">Glycosyltransferase RgtA/B/C/D-like domain-containing protein</fullName>
    </recommendedName>
</protein>
<feature type="transmembrane region" description="Helical" evidence="8">
    <location>
        <begin position="317"/>
        <end position="335"/>
    </location>
</feature>
<dbReference type="EMBL" id="CZCS02000181">
    <property type="protein sequence ID" value="VXD18694.1"/>
    <property type="molecule type" value="Genomic_DNA"/>
</dbReference>
<keyword evidence="10" id="KW-1185">Reference proteome</keyword>
<name>A0A7Z9BNU8_9CYAN</name>
<organism evidence="9 10">
    <name type="scientific">Planktothrix paucivesiculata PCC 9631</name>
    <dbReference type="NCBI Taxonomy" id="671071"/>
    <lineage>
        <taxon>Bacteria</taxon>
        <taxon>Bacillati</taxon>
        <taxon>Cyanobacteriota</taxon>
        <taxon>Cyanophyceae</taxon>
        <taxon>Oscillatoriophycideae</taxon>
        <taxon>Oscillatoriales</taxon>
        <taxon>Microcoleaceae</taxon>
        <taxon>Planktothrix</taxon>
    </lineage>
</organism>
<dbReference type="AlphaFoldDB" id="A0A7Z9BNU8"/>
<keyword evidence="6 8" id="KW-1133">Transmembrane helix</keyword>
<feature type="transmembrane region" description="Helical" evidence="8">
    <location>
        <begin position="115"/>
        <end position="133"/>
    </location>
</feature>
<feature type="transmembrane region" description="Helical" evidence="8">
    <location>
        <begin position="87"/>
        <end position="108"/>
    </location>
</feature>
<feature type="transmembrane region" description="Helical" evidence="8">
    <location>
        <begin position="207"/>
        <end position="225"/>
    </location>
</feature>
<evidence type="ECO:0000256" key="4">
    <source>
        <dbReference type="ARBA" id="ARBA00022679"/>
    </source>
</evidence>
<dbReference type="GO" id="GO:0010041">
    <property type="term" value="P:response to iron(III) ion"/>
    <property type="evidence" value="ECO:0007669"/>
    <property type="project" value="TreeGrafter"/>
</dbReference>
<evidence type="ECO:0000256" key="8">
    <source>
        <dbReference type="SAM" id="Phobius"/>
    </source>
</evidence>
<gene>
    <name evidence="9" type="ORF">PL9631_410012</name>
</gene>
<dbReference type="GO" id="GO:0016763">
    <property type="term" value="F:pentosyltransferase activity"/>
    <property type="evidence" value="ECO:0007669"/>
    <property type="project" value="TreeGrafter"/>
</dbReference>
<keyword evidence="4" id="KW-0808">Transferase</keyword>
<dbReference type="PANTHER" id="PTHR33908:SF3">
    <property type="entry name" value="UNDECAPRENYL PHOSPHATE-ALPHA-4-AMINO-4-DEOXY-L-ARABINOSE ARABINOSYL TRANSFERASE"/>
    <property type="match status" value="1"/>
</dbReference>
<accession>A0A7Z9BNU8</accession>
<evidence type="ECO:0000313" key="9">
    <source>
        <dbReference type="EMBL" id="VXD18694.1"/>
    </source>
</evidence>
<dbReference type="PANTHER" id="PTHR33908">
    <property type="entry name" value="MANNOSYLTRANSFERASE YKCB-RELATED"/>
    <property type="match status" value="1"/>
</dbReference>
<evidence type="ECO:0000256" key="3">
    <source>
        <dbReference type="ARBA" id="ARBA00022676"/>
    </source>
</evidence>
<evidence type="ECO:0000313" key="10">
    <source>
        <dbReference type="Proteomes" id="UP000182190"/>
    </source>
</evidence>
<dbReference type="OrthoDB" id="438909at2"/>
<reference evidence="9" key="1">
    <citation type="submission" date="2019-10" db="EMBL/GenBank/DDBJ databases">
        <authorList>
            <consortium name="Genoscope - CEA"/>
            <person name="William W."/>
        </authorList>
    </citation>
    <scope>NUCLEOTIDE SEQUENCE [LARGE SCALE GENOMIC DNA]</scope>
    <source>
        <strain evidence="9">BBR_PRJEB10994</strain>
    </source>
</reference>
<keyword evidence="3" id="KW-0328">Glycosyltransferase</keyword>
<evidence type="ECO:0000256" key="6">
    <source>
        <dbReference type="ARBA" id="ARBA00022989"/>
    </source>
</evidence>
<dbReference type="GO" id="GO:0009103">
    <property type="term" value="P:lipopolysaccharide biosynthetic process"/>
    <property type="evidence" value="ECO:0007669"/>
    <property type="project" value="UniProtKB-ARBA"/>
</dbReference>
<feature type="transmembrane region" description="Helical" evidence="8">
    <location>
        <begin position="370"/>
        <end position="393"/>
    </location>
</feature>
<feature type="transmembrane region" description="Helical" evidence="8">
    <location>
        <begin position="245"/>
        <end position="262"/>
    </location>
</feature>
<feature type="transmembrane region" description="Helical" evidence="8">
    <location>
        <begin position="23"/>
        <end position="42"/>
    </location>
</feature>
<evidence type="ECO:0000256" key="5">
    <source>
        <dbReference type="ARBA" id="ARBA00022692"/>
    </source>
</evidence>
<feature type="transmembrane region" description="Helical" evidence="8">
    <location>
        <begin position="347"/>
        <end position="363"/>
    </location>
</feature>
<comment type="caution">
    <text evidence="9">The sequence shown here is derived from an EMBL/GenBank/DDBJ whole genome shotgun (WGS) entry which is preliminary data.</text>
</comment>
<keyword evidence="7 8" id="KW-0472">Membrane</keyword>
<dbReference type="GO" id="GO:0005886">
    <property type="term" value="C:plasma membrane"/>
    <property type="evidence" value="ECO:0007669"/>
    <property type="project" value="UniProtKB-SubCell"/>
</dbReference>